<organismHost>
    <name type="scientific">Phacochoerus aethiopicus</name>
    <name type="common">Warthog</name>
    <dbReference type="NCBI Taxonomy" id="85517"/>
</organismHost>
<accession>A0A6G7KTS8</accession>
<organism evidence="1">
    <name type="scientific">African swine fever virus</name>
    <name type="common">ASFV</name>
    <dbReference type="NCBI Taxonomy" id="10497"/>
    <lineage>
        <taxon>Viruses</taxon>
        <taxon>Varidnaviria</taxon>
        <taxon>Bamfordvirae</taxon>
        <taxon>Nucleocytoviricota</taxon>
        <taxon>Pokkesviricetes</taxon>
        <taxon>Asfuvirales</taxon>
        <taxon>Asfarviridae</taxon>
        <taxon>Asfivirus</taxon>
        <taxon>Asfivirus haemorrhagiae</taxon>
    </lineage>
</organism>
<organismHost>
    <name type="scientific">Phacochoerus africanus</name>
    <name type="common">Warthog</name>
    <dbReference type="NCBI Taxonomy" id="41426"/>
</organismHost>
<organismHost>
    <name type="scientific">Ornithodoros</name>
    <name type="common">relapsing fever ticks</name>
    <dbReference type="NCBI Taxonomy" id="6937"/>
</organismHost>
<organismHost>
    <name type="scientific">Sus scrofa</name>
    <name type="common">Pig</name>
    <dbReference type="NCBI Taxonomy" id="9823"/>
</organismHost>
<organismHost>
    <name type="scientific">Potamochoerus larvatus</name>
    <name type="common">Bushpig</name>
    <dbReference type="NCBI Taxonomy" id="273792"/>
</organismHost>
<protein>
    <submittedName>
        <fullName evidence="1">PI73R</fullName>
    </submittedName>
</protein>
<sequence>METQKLFSMVMEALQKYQYPLTATNITVLLQKEYNVILPTGTIYTILYSISELFAKIVTTNTIYPPLWIRKNYLIPVVHLKDSLSSK</sequence>
<dbReference type="EMBL" id="MN630494">
    <property type="protein sequence ID" value="QII88660.1"/>
    <property type="molecule type" value="Genomic_DNA"/>
</dbReference>
<evidence type="ECO:0000313" key="1">
    <source>
        <dbReference type="EMBL" id="QII88660.1"/>
    </source>
</evidence>
<organismHost>
    <name type="scientific">Ornithodoros moubata</name>
    <name type="common">Soft tick</name>
    <name type="synonym">Argasid tick</name>
    <dbReference type="NCBI Taxonomy" id="6938"/>
</organismHost>
<reference evidence="1" key="1">
    <citation type="submission" date="2019-10" db="EMBL/GenBank/DDBJ databases">
        <authorList>
            <person name="Ndlovu S.S."/>
        </authorList>
    </citation>
    <scope>NUCLEOTIDE SEQUENCE [LARGE SCALE GENOMIC DNA]</scope>
    <source>
        <strain evidence="1">Zaire</strain>
    </source>
</reference>
<proteinExistence type="predicted"/>
<name>A0A6G7KTS8_ASF</name>
<gene>
    <name evidence="1" type="primary">I73R</name>
</gene>